<comment type="caution">
    <text evidence="2">The sequence shown here is derived from an EMBL/GenBank/DDBJ whole genome shotgun (WGS) entry which is preliminary data.</text>
</comment>
<dbReference type="Pfam" id="PF04195">
    <property type="entry name" value="Transposase_28"/>
    <property type="match status" value="1"/>
</dbReference>
<sequence>MGKTNPDADGRPKYSQHFGDYCFFEGNTTEAELAEFVGNYVTPDIEARRPKEAEAINTFYDDELAFPISHLEVGLTLPLWPEILQILKYYGVVPAQLNSNAIAMMVAYASYLCRERI</sequence>
<evidence type="ECO:0000313" key="2">
    <source>
        <dbReference type="EMBL" id="KAK8968147.1"/>
    </source>
</evidence>
<dbReference type="EMBL" id="JBBWWR010000004">
    <property type="protein sequence ID" value="KAK8968147.1"/>
    <property type="molecule type" value="Genomic_DNA"/>
</dbReference>
<dbReference type="InterPro" id="IPR007321">
    <property type="entry name" value="Transposase_28"/>
</dbReference>
<feature type="domain" description="Transposase (putative) gypsy type" evidence="1">
    <location>
        <begin position="68"/>
        <end position="114"/>
    </location>
</feature>
<dbReference type="Proteomes" id="UP001412067">
    <property type="component" value="Unassembled WGS sequence"/>
</dbReference>
<evidence type="ECO:0000313" key="3">
    <source>
        <dbReference type="Proteomes" id="UP001412067"/>
    </source>
</evidence>
<proteinExistence type="predicted"/>
<reference evidence="2 3" key="1">
    <citation type="journal article" date="2022" name="Nat. Plants">
        <title>Genomes of leafy and leafless Platanthera orchids illuminate the evolution of mycoheterotrophy.</title>
        <authorList>
            <person name="Li M.H."/>
            <person name="Liu K.W."/>
            <person name="Li Z."/>
            <person name="Lu H.C."/>
            <person name="Ye Q.L."/>
            <person name="Zhang D."/>
            <person name="Wang J.Y."/>
            <person name="Li Y.F."/>
            <person name="Zhong Z.M."/>
            <person name="Liu X."/>
            <person name="Yu X."/>
            <person name="Liu D.K."/>
            <person name="Tu X.D."/>
            <person name="Liu B."/>
            <person name="Hao Y."/>
            <person name="Liao X.Y."/>
            <person name="Jiang Y.T."/>
            <person name="Sun W.H."/>
            <person name="Chen J."/>
            <person name="Chen Y.Q."/>
            <person name="Ai Y."/>
            <person name="Zhai J.W."/>
            <person name="Wu S.S."/>
            <person name="Zhou Z."/>
            <person name="Hsiao Y.Y."/>
            <person name="Wu W.L."/>
            <person name="Chen Y.Y."/>
            <person name="Lin Y.F."/>
            <person name="Hsu J.L."/>
            <person name="Li C.Y."/>
            <person name="Wang Z.W."/>
            <person name="Zhao X."/>
            <person name="Zhong W.Y."/>
            <person name="Ma X.K."/>
            <person name="Ma L."/>
            <person name="Huang J."/>
            <person name="Chen G.Z."/>
            <person name="Huang M.Z."/>
            <person name="Huang L."/>
            <person name="Peng D.H."/>
            <person name="Luo Y.B."/>
            <person name="Zou S.Q."/>
            <person name="Chen S.P."/>
            <person name="Lan S."/>
            <person name="Tsai W.C."/>
            <person name="Van de Peer Y."/>
            <person name="Liu Z.J."/>
        </authorList>
    </citation>
    <scope>NUCLEOTIDE SEQUENCE [LARGE SCALE GENOMIC DNA]</scope>
    <source>
        <strain evidence="2">Lor288</strain>
    </source>
</reference>
<organism evidence="2 3">
    <name type="scientific">Platanthera guangdongensis</name>
    <dbReference type="NCBI Taxonomy" id="2320717"/>
    <lineage>
        <taxon>Eukaryota</taxon>
        <taxon>Viridiplantae</taxon>
        <taxon>Streptophyta</taxon>
        <taxon>Embryophyta</taxon>
        <taxon>Tracheophyta</taxon>
        <taxon>Spermatophyta</taxon>
        <taxon>Magnoliopsida</taxon>
        <taxon>Liliopsida</taxon>
        <taxon>Asparagales</taxon>
        <taxon>Orchidaceae</taxon>
        <taxon>Orchidoideae</taxon>
        <taxon>Orchideae</taxon>
        <taxon>Orchidinae</taxon>
        <taxon>Platanthera</taxon>
    </lineage>
</organism>
<keyword evidence="3" id="KW-1185">Reference proteome</keyword>
<protein>
    <recommendedName>
        <fullName evidence="1">Transposase (putative) gypsy type domain-containing protein</fullName>
    </recommendedName>
</protein>
<name>A0ABR2MVB6_9ASPA</name>
<accession>A0ABR2MVB6</accession>
<gene>
    <name evidence="2" type="ORF">KSP40_PGU002060</name>
</gene>
<evidence type="ECO:0000259" key="1">
    <source>
        <dbReference type="Pfam" id="PF04195"/>
    </source>
</evidence>